<dbReference type="STRING" id="257309.DIP2127"/>
<evidence type="ECO:0000259" key="8">
    <source>
        <dbReference type="PROSITE" id="PS50928"/>
    </source>
</evidence>
<protein>
    <submittedName>
        <fullName evidence="9">Binding-protein-dependent integral membrane transport protein</fullName>
    </submittedName>
</protein>
<name>Q6NEY2_CORDI</name>
<feature type="transmembrane region" description="Helical" evidence="7">
    <location>
        <begin position="257"/>
        <end position="279"/>
    </location>
</feature>
<dbReference type="InterPro" id="IPR035906">
    <property type="entry name" value="MetI-like_sf"/>
</dbReference>
<evidence type="ECO:0000256" key="4">
    <source>
        <dbReference type="ARBA" id="ARBA00022692"/>
    </source>
</evidence>
<evidence type="ECO:0000313" key="10">
    <source>
        <dbReference type="Proteomes" id="UP000002198"/>
    </source>
</evidence>
<dbReference type="PANTHER" id="PTHR43163">
    <property type="entry name" value="DIPEPTIDE TRANSPORT SYSTEM PERMEASE PROTEIN DPPB-RELATED"/>
    <property type="match status" value="1"/>
</dbReference>
<feature type="transmembrane region" description="Helical" evidence="7">
    <location>
        <begin position="299"/>
        <end position="318"/>
    </location>
</feature>
<keyword evidence="6 7" id="KW-0472">Membrane</keyword>
<keyword evidence="5 7" id="KW-1133">Transmembrane helix</keyword>
<dbReference type="EMBL" id="BX248360">
    <property type="protein sequence ID" value="CAE50657.1"/>
    <property type="molecule type" value="Genomic_DNA"/>
</dbReference>
<dbReference type="Proteomes" id="UP000002198">
    <property type="component" value="Chromosome"/>
</dbReference>
<dbReference type="KEGG" id="cdi:DIP2127"/>
<evidence type="ECO:0000256" key="6">
    <source>
        <dbReference type="ARBA" id="ARBA00023136"/>
    </source>
</evidence>
<proteinExistence type="inferred from homology"/>
<dbReference type="GO" id="GO:0005886">
    <property type="term" value="C:plasma membrane"/>
    <property type="evidence" value="ECO:0007669"/>
    <property type="project" value="UniProtKB-SubCell"/>
</dbReference>
<keyword evidence="10" id="KW-1185">Reference proteome</keyword>
<sequence length="332" mass="35635">MAALLHRRDNLHGVTAMVGWRMLTIAVTTVVVTFIMFGLAALSPFDPLAHYLGSNYGDYTEAERAKIAAALGVDVPWYHQWLRWWTDVLTGDLGWSRVYNKPVSAVIVERLPWTILLSATGLLLMLVIATILGVWSARRPGGVVDKAVNALGVFIAATPSYVYALGTVLLFAIFLHAIPVGGASPVGYAPRLATVGPYLIAPAIVLAISQLSWPLLTMQQATVEATRSPAVANARLRGIKERTVLIKHVLPMSMMPLVTLLGARLGELVVGAVIVETVFSWPGLAQATVESAIAVDFPLLAFITVATTVVVMLGSLASDLSYMLIDPRVSDV</sequence>
<keyword evidence="3" id="KW-1003">Cell membrane</keyword>
<feature type="domain" description="ABC transmembrane type-1" evidence="8">
    <location>
        <begin position="111"/>
        <end position="318"/>
    </location>
</feature>
<feature type="transmembrane region" description="Helical" evidence="7">
    <location>
        <begin position="20"/>
        <end position="42"/>
    </location>
</feature>
<keyword evidence="4 7" id="KW-0812">Transmembrane</keyword>
<evidence type="ECO:0000256" key="7">
    <source>
        <dbReference type="RuleBase" id="RU363032"/>
    </source>
</evidence>
<dbReference type="PROSITE" id="PS50928">
    <property type="entry name" value="ABC_TM1"/>
    <property type="match status" value="1"/>
</dbReference>
<accession>Q6NEY2</accession>
<comment type="similarity">
    <text evidence="7">Belongs to the binding-protein-dependent transport system permease family.</text>
</comment>
<evidence type="ECO:0000256" key="1">
    <source>
        <dbReference type="ARBA" id="ARBA00004651"/>
    </source>
</evidence>
<evidence type="ECO:0000256" key="5">
    <source>
        <dbReference type="ARBA" id="ARBA00022989"/>
    </source>
</evidence>
<dbReference type="Pfam" id="PF00528">
    <property type="entry name" value="BPD_transp_1"/>
    <property type="match status" value="1"/>
</dbReference>
<dbReference type="AlphaFoldDB" id="Q6NEY2"/>
<feature type="transmembrane region" description="Helical" evidence="7">
    <location>
        <begin position="111"/>
        <end position="135"/>
    </location>
</feature>
<keyword evidence="2 7" id="KW-0813">Transport</keyword>
<dbReference type="PANTHER" id="PTHR43163:SF9">
    <property type="entry name" value="ABC TRANSPORTER PERMEASE PROTEIN"/>
    <property type="match status" value="1"/>
</dbReference>
<dbReference type="CDD" id="cd06261">
    <property type="entry name" value="TM_PBP2"/>
    <property type="match status" value="1"/>
</dbReference>
<feature type="transmembrane region" description="Helical" evidence="7">
    <location>
        <begin position="195"/>
        <end position="216"/>
    </location>
</feature>
<dbReference type="SUPFAM" id="SSF161098">
    <property type="entry name" value="MetI-like"/>
    <property type="match status" value="1"/>
</dbReference>
<reference evidence="9 10" key="1">
    <citation type="journal article" date="2003" name="Nucleic Acids Res.">
        <title>The complete genome sequence and analysis of Corynebacterium diphtheriae NCTC13129.</title>
        <authorList>
            <person name="Cerdeno-Tarraga A.M."/>
            <person name="Efstratiou A."/>
            <person name="Dover L.G."/>
            <person name="Holden M.T.G."/>
            <person name="Pallen M."/>
            <person name="Bentley S.D."/>
            <person name="Besra G.S."/>
            <person name="Churcher C."/>
            <person name="James K.D."/>
            <person name="De Zoysa A."/>
            <person name="Chillingworth T."/>
            <person name="Cronin A."/>
            <person name="Dowd L."/>
            <person name="Feltwell T."/>
            <person name="Hamlin N."/>
            <person name="Holroyd S."/>
            <person name="Jagels K."/>
            <person name="Moule S."/>
            <person name="Quail M.A."/>
            <person name="Rabbinowitsch E."/>
            <person name="Rutherford K."/>
            <person name="Thomson N.R."/>
            <person name="Unwin L."/>
            <person name="Whitehead S."/>
            <person name="Barrell B.G.Parkhill.J."/>
        </authorList>
    </citation>
    <scope>NUCLEOTIDE SEQUENCE [LARGE SCALE GENOMIC DNA]</scope>
    <source>
        <strain evidence="10">ATCC 700971 / NCTC 13129 / Biotype gravis</strain>
    </source>
</reference>
<dbReference type="InterPro" id="IPR000515">
    <property type="entry name" value="MetI-like"/>
</dbReference>
<feature type="transmembrane region" description="Helical" evidence="7">
    <location>
        <begin position="147"/>
        <end position="175"/>
    </location>
</feature>
<organism evidence="9 10">
    <name type="scientific">Corynebacterium diphtheriae (strain ATCC 700971 / NCTC 13129 / Biotype gravis)</name>
    <dbReference type="NCBI Taxonomy" id="257309"/>
    <lineage>
        <taxon>Bacteria</taxon>
        <taxon>Bacillati</taxon>
        <taxon>Actinomycetota</taxon>
        <taxon>Actinomycetes</taxon>
        <taxon>Mycobacteriales</taxon>
        <taxon>Corynebacteriaceae</taxon>
        <taxon>Corynebacterium</taxon>
    </lineage>
</organism>
<dbReference type="HOGENOM" id="CLU_036879_1_0_11"/>
<evidence type="ECO:0000256" key="2">
    <source>
        <dbReference type="ARBA" id="ARBA00022448"/>
    </source>
</evidence>
<dbReference type="Gene3D" id="1.10.3720.10">
    <property type="entry name" value="MetI-like"/>
    <property type="match status" value="1"/>
</dbReference>
<evidence type="ECO:0000256" key="3">
    <source>
        <dbReference type="ARBA" id="ARBA00022475"/>
    </source>
</evidence>
<evidence type="ECO:0000313" key="9">
    <source>
        <dbReference type="EMBL" id="CAE50657.1"/>
    </source>
</evidence>
<dbReference type="GO" id="GO:0055085">
    <property type="term" value="P:transmembrane transport"/>
    <property type="evidence" value="ECO:0007669"/>
    <property type="project" value="InterPro"/>
</dbReference>
<gene>
    <name evidence="9" type="ordered locus">DIP2127</name>
</gene>
<comment type="subcellular location">
    <subcellularLocation>
        <location evidence="1 7">Cell membrane</location>
        <topology evidence="1 7">Multi-pass membrane protein</topology>
    </subcellularLocation>
</comment>